<reference evidence="3" key="1">
    <citation type="submission" date="2021-02" db="EMBL/GenBank/DDBJ databases">
        <authorList>
            <person name="Nowell W R."/>
        </authorList>
    </citation>
    <scope>NUCLEOTIDE SEQUENCE</scope>
</reference>
<protein>
    <submittedName>
        <fullName evidence="3">Uncharacterized protein</fullName>
    </submittedName>
</protein>
<feature type="compositionally biased region" description="Acidic residues" evidence="2">
    <location>
        <begin position="365"/>
        <end position="377"/>
    </location>
</feature>
<keyword evidence="1" id="KW-0175">Coiled coil</keyword>
<comment type="caution">
    <text evidence="3">The sequence shown here is derived from an EMBL/GenBank/DDBJ whole genome shotgun (WGS) entry which is preliminary data.</text>
</comment>
<accession>A0A819AJE9</accession>
<dbReference type="EMBL" id="CAJNYU010004652">
    <property type="protein sequence ID" value="CAF3780868.1"/>
    <property type="molecule type" value="Genomic_DNA"/>
</dbReference>
<evidence type="ECO:0000256" key="1">
    <source>
        <dbReference type="SAM" id="Coils"/>
    </source>
</evidence>
<dbReference type="AlphaFoldDB" id="A0A819AJE9"/>
<sequence>MKRSASSISKNRDVTTSRIKRSRLATPSEQEEDVFEADNDVENSYGKENMITSMPKCVKENLTQNNVNSGDSNPTAVDRTPLRSTISFCSSSSKDVASLTNSFTQGQSDNSLFRPNRLSSLVDRNSSITNKPTPSAYVEGSLEYRELKRSYLFEKKQASEWKKDYAVLKHQLNELKSTTLPRPTAEALDWLRELFDLLDNNATFRGDGRSLDKIGEDLGLDSTNLITVAARTPQKSALKLFRILYPTIGSRANCISISNIPDEKLTNIYLYVRVLHQNLSFKMSDMRRAIGTSIRSATHEMRKLEHERQEQLNELENDENLDQAEREDRINHAMDNMEMALNASDTATCDEEDDENEDIDKMSMDEEIYGDDDDDEL</sequence>
<feature type="region of interest" description="Disordered" evidence="2">
    <location>
        <begin position="337"/>
        <end position="377"/>
    </location>
</feature>
<dbReference type="Proteomes" id="UP000663869">
    <property type="component" value="Unassembled WGS sequence"/>
</dbReference>
<name>A0A819AJE9_9BILA</name>
<feature type="coiled-coil region" evidence="1">
    <location>
        <begin position="294"/>
        <end position="321"/>
    </location>
</feature>
<evidence type="ECO:0000313" key="4">
    <source>
        <dbReference type="Proteomes" id="UP000663869"/>
    </source>
</evidence>
<gene>
    <name evidence="3" type="ORF">FME351_LOCUS32500</name>
</gene>
<organism evidence="3 4">
    <name type="scientific">Rotaria socialis</name>
    <dbReference type="NCBI Taxonomy" id="392032"/>
    <lineage>
        <taxon>Eukaryota</taxon>
        <taxon>Metazoa</taxon>
        <taxon>Spiralia</taxon>
        <taxon>Gnathifera</taxon>
        <taxon>Rotifera</taxon>
        <taxon>Eurotatoria</taxon>
        <taxon>Bdelloidea</taxon>
        <taxon>Philodinida</taxon>
        <taxon>Philodinidae</taxon>
        <taxon>Rotaria</taxon>
    </lineage>
</organism>
<evidence type="ECO:0000256" key="2">
    <source>
        <dbReference type="SAM" id="MobiDB-lite"/>
    </source>
</evidence>
<feature type="region of interest" description="Disordered" evidence="2">
    <location>
        <begin position="1"/>
        <end position="35"/>
    </location>
</feature>
<feature type="compositionally biased region" description="Acidic residues" evidence="2">
    <location>
        <begin position="348"/>
        <end position="358"/>
    </location>
</feature>
<proteinExistence type="predicted"/>
<evidence type="ECO:0000313" key="3">
    <source>
        <dbReference type="EMBL" id="CAF3780868.1"/>
    </source>
</evidence>